<reference evidence="1 2" key="1">
    <citation type="submission" date="2008-10" db="EMBL/GenBank/DDBJ databases">
        <title>Draft genome sequence of Bacteroides dorei (DSM 17855).</title>
        <authorList>
            <person name="Sudarsanam P."/>
            <person name="Ley R."/>
            <person name="Guruge J."/>
            <person name="Turnbaugh P.J."/>
            <person name="Mahowald M."/>
            <person name="Liep D."/>
            <person name="Gordon J."/>
        </authorList>
    </citation>
    <scope>NUCLEOTIDE SEQUENCE [LARGE SCALE GENOMIC DNA]</scope>
    <source>
        <strain evidence="1 2">DSM 17855</strain>
    </source>
</reference>
<dbReference type="Proteomes" id="UP000004849">
    <property type="component" value="Unassembled WGS sequence"/>
</dbReference>
<dbReference type="HOGENOM" id="CLU_3072993_0_0_10"/>
<sequence length="53" mass="5847">MKTNHLHYIVLLATIFLGCSCSEEIEKELTTGKTAVTIEVDGEEDADSRTVSF</sequence>
<organism evidence="1 2">
    <name type="scientific">Phocaeicola dorei DSM 17855</name>
    <dbReference type="NCBI Taxonomy" id="483217"/>
    <lineage>
        <taxon>Bacteria</taxon>
        <taxon>Pseudomonadati</taxon>
        <taxon>Bacteroidota</taxon>
        <taxon>Bacteroidia</taxon>
        <taxon>Bacteroidales</taxon>
        <taxon>Bacteroidaceae</taxon>
        <taxon>Phocaeicola</taxon>
    </lineage>
</organism>
<dbReference type="PROSITE" id="PS51257">
    <property type="entry name" value="PROKAR_LIPOPROTEIN"/>
    <property type="match status" value="1"/>
</dbReference>
<protein>
    <submittedName>
        <fullName evidence="1">Uncharacterized protein</fullName>
    </submittedName>
</protein>
<gene>
    <name evidence="1" type="ORF">BACDOR_03039</name>
</gene>
<name>B6W0F9_9BACT</name>
<reference evidence="1 2" key="2">
    <citation type="submission" date="2008-10" db="EMBL/GenBank/DDBJ databases">
        <authorList>
            <person name="Fulton L."/>
            <person name="Clifton S."/>
            <person name="Fulton B."/>
            <person name="Xu J."/>
            <person name="Minx P."/>
            <person name="Pepin K.H."/>
            <person name="Johnson M."/>
            <person name="Thiruvilangam P."/>
            <person name="Bhonagiri V."/>
            <person name="Nash W.E."/>
            <person name="Mardis E.R."/>
            <person name="Wilson R.K."/>
        </authorList>
    </citation>
    <scope>NUCLEOTIDE SEQUENCE [LARGE SCALE GENOMIC DNA]</scope>
    <source>
        <strain evidence="1 2">DSM 17855</strain>
    </source>
</reference>
<dbReference type="AlphaFoldDB" id="B6W0F9"/>
<evidence type="ECO:0000313" key="1">
    <source>
        <dbReference type="EMBL" id="EEB24501.1"/>
    </source>
</evidence>
<feature type="non-terminal residue" evidence="1">
    <location>
        <position position="53"/>
    </location>
</feature>
<dbReference type="EMBL" id="ABWZ01000062">
    <property type="protein sequence ID" value="EEB24501.1"/>
    <property type="molecule type" value="Genomic_DNA"/>
</dbReference>
<evidence type="ECO:0000313" key="2">
    <source>
        <dbReference type="Proteomes" id="UP000004849"/>
    </source>
</evidence>
<accession>B6W0F9</accession>
<proteinExistence type="predicted"/>